<dbReference type="GO" id="GO:0005886">
    <property type="term" value="C:plasma membrane"/>
    <property type="evidence" value="ECO:0007669"/>
    <property type="project" value="UniProtKB-SubCell"/>
</dbReference>
<keyword evidence="11" id="KW-1185">Reference proteome</keyword>
<dbReference type="SUPFAM" id="SSF53850">
    <property type="entry name" value="Periplasmic binding protein-like II"/>
    <property type="match status" value="1"/>
</dbReference>
<dbReference type="Proteomes" id="UP000639338">
    <property type="component" value="Unassembled WGS sequence"/>
</dbReference>
<evidence type="ECO:0000256" key="2">
    <source>
        <dbReference type="ARBA" id="ARBA00022475"/>
    </source>
</evidence>
<evidence type="ECO:0000256" key="3">
    <source>
        <dbReference type="ARBA" id="ARBA00022692"/>
    </source>
</evidence>
<gene>
    <name evidence="10" type="ORF">HCN44_003856</name>
</gene>
<evidence type="ECO:0000256" key="4">
    <source>
        <dbReference type="ARBA" id="ARBA00022989"/>
    </source>
</evidence>
<evidence type="ECO:0000256" key="8">
    <source>
        <dbReference type="SAM" id="Phobius"/>
    </source>
</evidence>
<dbReference type="InterPro" id="IPR052192">
    <property type="entry name" value="Insect_Ionotropic_Sensory_Rcpt"/>
</dbReference>
<keyword evidence="6" id="KW-0675">Receptor</keyword>
<proteinExistence type="predicted"/>
<accession>A0A835CSW4</accession>
<keyword evidence="7" id="KW-0325">Glycoprotein</keyword>
<feature type="chain" id="PRO_5032923157" description="Ionotropic receptor" evidence="9">
    <location>
        <begin position="23"/>
        <end position="611"/>
    </location>
</feature>
<evidence type="ECO:0000256" key="6">
    <source>
        <dbReference type="ARBA" id="ARBA00023170"/>
    </source>
</evidence>
<dbReference type="EMBL" id="JACMRX010000002">
    <property type="protein sequence ID" value="KAF7994384.1"/>
    <property type="molecule type" value="Genomic_DNA"/>
</dbReference>
<evidence type="ECO:0000256" key="1">
    <source>
        <dbReference type="ARBA" id="ARBA00004651"/>
    </source>
</evidence>
<feature type="signal peptide" evidence="9">
    <location>
        <begin position="1"/>
        <end position="22"/>
    </location>
</feature>
<dbReference type="AlphaFoldDB" id="A0A835CSW4"/>
<keyword evidence="2" id="KW-1003">Cell membrane</keyword>
<feature type="transmembrane region" description="Helical" evidence="8">
    <location>
        <begin position="405"/>
        <end position="425"/>
    </location>
</feature>
<dbReference type="PANTHER" id="PTHR42643:SF24">
    <property type="entry name" value="IONOTROPIC RECEPTOR 60A"/>
    <property type="match status" value="1"/>
</dbReference>
<feature type="transmembrane region" description="Helical" evidence="8">
    <location>
        <begin position="357"/>
        <end position="376"/>
    </location>
</feature>
<feature type="transmembrane region" description="Helical" evidence="8">
    <location>
        <begin position="583"/>
        <end position="607"/>
    </location>
</feature>
<evidence type="ECO:0000313" key="11">
    <source>
        <dbReference type="Proteomes" id="UP000639338"/>
    </source>
</evidence>
<keyword evidence="4 8" id="KW-1133">Transmembrane helix</keyword>
<comment type="subcellular location">
    <subcellularLocation>
        <location evidence="1">Cell membrane</location>
        <topology evidence="1">Multi-pass membrane protein</topology>
    </subcellularLocation>
</comment>
<reference evidence="10 11" key="1">
    <citation type="submission" date="2020-08" db="EMBL/GenBank/DDBJ databases">
        <title>Aphidius gifuensis genome sequencing and assembly.</title>
        <authorList>
            <person name="Du Z."/>
        </authorList>
    </citation>
    <scope>NUCLEOTIDE SEQUENCE [LARGE SCALE GENOMIC DNA]</scope>
    <source>
        <strain evidence="10">YNYX2018</strain>
        <tissue evidence="10">Adults</tissue>
    </source>
</reference>
<keyword evidence="5 8" id="KW-0472">Membrane</keyword>
<comment type="caution">
    <text evidence="10">The sequence shown here is derived from an EMBL/GenBank/DDBJ whole genome shotgun (WGS) entry which is preliminary data.</text>
</comment>
<name>A0A835CSW4_APHGI</name>
<dbReference type="Gene3D" id="1.10.287.70">
    <property type="match status" value="1"/>
</dbReference>
<feature type="transmembrane region" description="Helical" evidence="8">
    <location>
        <begin position="383"/>
        <end position="399"/>
    </location>
</feature>
<organism evidence="10 11">
    <name type="scientific">Aphidius gifuensis</name>
    <name type="common">Parasitoid wasp</name>
    <dbReference type="NCBI Taxonomy" id="684658"/>
    <lineage>
        <taxon>Eukaryota</taxon>
        <taxon>Metazoa</taxon>
        <taxon>Ecdysozoa</taxon>
        <taxon>Arthropoda</taxon>
        <taxon>Hexapoda</taxon>
        <taxon>Insecta</taxon>
        <taxon>Pterygota</taxon>
        <taxon>Neoptera</taxon>
        <taxon>Endopterygota</taxon>
        <taxon>Hymenoptera</taxon>
        <taxon>Apocrita</taxon>
        <taxon>Ichneumonoidea</taxon>
        <taxon>Braconidae</taxon>
        <taxon>Aphidiinae</taxon>
        <taxon>Aphidius</taxon>
    </lineage>
</organism>
<sequence>MFNKYNLIIAIIIYSVTKLTSGKPNYHSKIAVINQQDQAELTADLLNNCFNKINTIIILSEKKKPILNNFKLNFSPSFIMIENINKLERIKRPKKIIYMQPPRIFLIQSKLNSLNNLLNNLKSYKIFWDIKIPIIILNENGNCNEAENYLFILWKMDFLNCLYICIDLNNNKKLLTFNPYIQKAPEPWKINKIINGSNDHPWTLFEQDYSSKKNNKHDICKSLNFDKARDLGNYPTRVGAIEYTPYLKINKLNGSIKYSGIDADINLQSLLKINTSIESIFFDKSIPLGYVEQSSGNVVGIIGNVSTGDIDLLMNSLVIAKIPNTTTTFTYIPVGLTSVTKKLNPLGVNFIYQSPSLNIYLSFIIIGLLIFTAVNLISKQSNYHNFIIVIQIIFGYSLNDLPVKFSMRIVLCTLMIFFLIINLIIPGNLKSSLTVVDGYKNIEDIKDLNELGYRVKTARFITELFDLSDVNNLNIREDNIQCQNELLSDNDACLDFDIYLKATMNLSNNIYHMPKKSFLSAQRTYLYRRDWPGLDRINKLQLRMMDCGLVTHWFKKYKINNRNNNYYKTMWEPLNILNFKFSFYVLFGGLAFSIIICLLEVVVFQIYCNVI</sequence>
<evidence type="ECO:0000313" key="10">
    <source>
        <dbReference type="EMBL" id="KAF7994384.1"/>
    </source>
</evidence>
<protein>
    <recommendedName>
        <fullName evidence="12">Ionotropic receptor</fullName>
    </recommendedName>
</protein>
<evidence type="ECO:0000256" key="9">
    <source>
        <dbReference type="SAM" id="SignalP"/>
    </source>
</evidence>
<dbReference type="PANTHER" id="PTHR42643">
    <property type="entry name" value="IONOTROPIC RECEPTOR 20A-RELATED"/>
    <property type="match status" value="1"/>
</dbReference>
<keyword evidence="3 8" id="KW-0812">Transmembrane</keyword>
<evidence type="ECO:0008006" key="12">
    <source>
        <dbReference type="Google" id="ProtNLM"/>
    </source>
</evidence>
<evidence type="ECO:0000256" key="5">
    <source>
        <dbReference type="ARBA" id="ARBA00023136"/>
    </source>
</evidence>
<keyword evidence="9" id="KW-0732">Signal</keyword>
<evidence type="ECO:0000256" key="7">
    <source>
        <dbReference type="ARBA" id="ARBA00023180"/>
    </source>
</evidence>